<dbReference type="PIRSF" id="PIRSF037208">
    <property type="entry name" value="ATE_pro_prd"/>
    <property type="match status" value="1"/>
</dbReference>
<sequence>MNYLDADQPLRQTSGKCKLVVVQDQLQECPYLADTTARMPLRLPVGDVTPQITDELLAMGYRRSGDFVYRTQCPTCSECKPTRVPVATFKLTSSMRRVLKRGDRELTHKWGPPQIDQERVAMFNQHRLHRNLGSGEPVDEYSYGAFLNDTCCDTLELSVYRDQKLVSVSVIDVGENSISAVYTHFDPKESRYSLGTYGILKQAQWAAQTNRQFVYLGMYVADNSHLNYKARFGPQQRLCDGQWTDFEV</sequence>
<dbReference type="GO" id="GO:0004057">
    <property type="term" value="F:arginyl-tRNA--protein transferase activity"/>
    <property type="evidence" value="ECO:0007669"/>
    <property type="project" value="InterPro"/>
</dbReference>
<keyword evidence="2 6" id="KW-0808">Transferase</keyword>
<dbReference type="InterPro" id="IPR017138">
    <property type="entry name" value="Asp_Glu_LeuTrfase"/>
</dbReference>
<feature type="domain" description="N-end rule aminoacyl transferase C-terminal" evidence="5">
    <location>
        <begin position="118"/>
        <end position="239"/>
    </location>
</feature>
<protein>
    <submittedName>
        <fullName evidence="6">Arginyl-tRNA-protein transferase</fullName>
    </submittedName>
</protein>
<evidence type="ECO:0000256" key="2">
    <source>
        <dbReference type="ARBA" id="ARBA00022679"/>
    </source>
</evidence>
<evidence type="ECO:0000313" key="6">
    <source>
        <dbReference type="EMBL" id="QDT09688.1"/>
    </source>
</evidence>
<dbReference type="GO" id="GO:0071596">
    <property type="term" value="P:ubiquitin-dependent protein catabolic process via the N-end rule pathway"/>
    <property type="evidence" value="ECO:0007669"/>
    <property type="project" value="InterPro"/>
</dbReference>
<dbReference type="PANTHER" id="PTHR21367">
    <property type="entry name" value="ARGININE-TRNA-PROTEIN TRANSFERASE 1"/>
    <property type="match status" value="1"/>
</dbReference>
<dbReference type="InterPro" id="IPR016181">
    <property type="entry name" value="Acyl_CoA_acyltransferase"/>
</dbReference>
<evidence type="ECO:0000259" key="5">
    <source>
        <dbReference type="Pfam" id="PF04377"/>
    </source>
</evidence>
<dbReference type="PANTHER" id="PTHR21367:SF1">
    <property type="entry name" value="ARGINYL-TRNA--PROTEIN TRANSFERASE 1"/>
    <property type="match status" value="1"/>
</dbReference>
<evidence type="ECO:0000256" key="1">
    <source>
        <dbReference type="ARBA" id="ARBA00022490"/>
    </source>
</evidence>
<evidence type="ECO:0000256" key="3">
    <source>
        <dbReference type="ARBA" id="ARBA00023315"/>
    </source>
</evidence>
<feature type="domain" description="N-end aminoacyl transferase N-terminal" evidence="4">
    <location>
        <begin position="27"/>
        <end position="97"/>
    </location>
</feature>
<dbReference type="InterPro" id="IPR007471">
    <property type="entry name" value="N-end_Aminoacyl_Trfase_N"/>
</dbReference>
<dbReference type="GO" id="GO:0008914">
    <property type="term" value="F:leucyl-tRNA--protein transferase activity"/>
    <property type="evidence" value="ECO:0007669"/>
    <property type="project" value="InterPro"/>
</dbReference>
<dbReference type="SUPFAM" id="SSF55729">
    <property type="entry name" value="Acyl-CoA N-acyltransferases (Nat)"/>
    <property type="match status" value="1"/>
</dbReference>
<dbReference type="NCBIfam" id="NF002346">
    <property type="entry name" value="PRK01305.2-3"/>
    <property type="match status" value="1"/>
</dbReference>
<dbReference type="InterPro" id="IPR030700">
    <property type="entry name" value="N-end_Aminoacyl_Trfase"/>
</dbReference>
<dbReference type="AlphaFoldDB" id="A0A517NRD1"/>
<dbReference type="Pfam" id="PF04376">
    <property type="entry name" value="ATE_N"/>
    <property type="match status" value="1"/>
</dbReference>
<dbReference type="Pfam" id="PF04377">
    <property type="entry name" value="ATE_C"/>
    <property type="match status" value="1"/>
</dbReference>
<keyword evidence="3" id="KW-0012">Acyltransferase</keyword>
<dbReference type="InterPro" id="IPR007472">
    <property type="entry name" value="N-end_Aminoacyl_Trfase_C"/>
</dbReference>
<dbReference type="Proteomes" id="UP000319817">
    <property type="component" value="Chromosome"/>
</dbReference>
<gene>
    <name evidence="6" type="ORF">K239x_16380</name>
</gene>
<reference evidence="6 7" key="1">
    <citation type="submission" date="2019-02" db="EMBL/GenBank/DDBJ databases">
        <title>Deep-cultivation of Planctomycetes and their phenomic and genomic characterization uncovers novel biology.</title>
        <authorList>
            <person name="Wiegand S."/>
            <person name="Jogler M."/>
            <person name="Boedeker C."/>
            <person name="Pinto D."/>
            <person name="Vollmers J."/>
            <person name="Rivas-Marin E."/>
            <person name="Kohn T."/>
            <person name="Peeters S.H."/>
            <person name="Heuer A."/>
            <person name="Rast P."/>
            <person name="Oberbeckmann S."/>
            <person name="Bunk B."/>
            <person name="Jeske O."/>
            <person name="Meyerdierks A."/>
            <person name="Storesund J.E."/>
            <person name="Kallscheuer N."/>
            <person name="Luecker S."/>
            <person name="Lage O.M."/>
            <person name="Pohl T."/>
            <person name="Merkel B.J."/>
            <person name="Hornburger P."/>
            <person name="Mueller R.-W."/>
            <person name="Bruemmer F."/>
            <person name="Labrenz M."/>
            <person name="Spormann A.M."/>
            <person name="Op den Camp H."/>
            <person name="Overmann J."/>
            <person name="Amann R."/>
            <person name="Jetten M.S.M."/>
            <person name="Mascher T."/>
            <person name="Medema M.H."/>
            <person name="Devos D.P."/>
            <person name="Kaster A.-K."/>
            <person name="Ovreas L."/>
            <person name="Rohde M."/>
            <person name="Galperin M.Y."/>
            <person name="Jogler C."/>
        </authorList>
    </citation>
    <scope>NUCLEOTIDE SEQUENCE [LARGE SCALE GENOMIC DNA]</scope>
    <source>
        <strain evidence="6 7">K23_9</strain>
    </source>
</reference>
<dbReference type="EMBL" id="CP036526">
    <property type="protein sequence ID" value="QDT09688.1"/>
    <property type="molecule type" value="Genomic_DNA"/>
</dbReference>
<proteinExistence type="predicted"/>
<evidence type="ECO:0000259" key="4">
    <source>
        <dbReference type="Pfam" id="PF04376"/>
    </source>
</evidence>
<evidence type="ECO:0000313" key="7">
    <source>
        <dbReference type="Proteomes" id="UP000319817"/>
    </source>
</evidence>
<keyword evidence="7" id="KW-1185">Reference proteome</keyword>
<dbReference type="GO" id="GO:0005737">
    <property type="term" value="C:cytoplasm"/>
    <property type="evidence" value="ECO:0007669"/>
    <property type="project" value="TreeGrafter"/>
</dbReference>
<organism evidence="6 7">
    <name type="scientific">Stieleria marina</name>
    <dbReference type="NCBI Taxonomy" id="1930275"/>
    <lineage>
        <taxon>Bacteria</taxon>
        <taxon>Pseudomonadati</taxon>
        <taxon>Planctomycetota</taxon>
        <taxon>Planctomycetia</taxon>
        <taxon>Pirellulales</taxon>
        <taxon>Pirellulaceae</taxon>
        <taxon>Stieleria</taxon>
    </lineage>
</organism>
<keyword evidence="1" id="KW-0963">Cytoplasm</keyword>
<name>A0A517NRD1_9BACT</name>
<accession>A0A517NRD1</accession>
<dbReference type="RefSeq" id="WP_145417278.1">
    <property type="nucleotide sequence ID" value="NZ_CP036526.1"/>
</dbReference>
<dbReference type="OrthoDB" id="9782022at2"/>